<protein>
    <submittedName>
        <fullName evidence="1">Uncharacterized protein</fullName>
    </submittedName>
</protein>
<organism evidence="1 2">
    <name type="scientific">Mucilaginibacter yixingensis</name>
    <dbReference type="NCBI Taxonomy" id="1295612"/>
    <lineage>
        <taxon>Bacteria</taxon>
        <taxon>Pseudomonadati</taxon>
        <taxon>Bacteroidota</taxon>
        <taxon>Sphingobacteriia</taxon>
        <taxon>Sphingobacteriales</taxon>
        <taxon>Sphingobacteriaceae</taxon>
        <taxon>Mucilaginibacter</taxon>
    </lineage>
</organism>
<dbReference type="AlphaFoldDB" id="A0A2T5JBZ1"/>
<keyword evidence="2" id="KW-1185">Reference proteome</keyword>
<gene>
    <name evidence="1" type="ORF">C8P68_103452</name>
</gene>
<feature type="non-terminal residue" evidence="1">
    <location>
        <position position="1"/>
    </location>
</feature>
<evidence type="ECO:0000313" key="2">
    <source>
        <dbReference type="Proteomes" id="UP000244168"/>
    </source>
</evidence>
<dbReference type="EMBL" id="QAOQ01000003">
    <property type="protein sequence ID" value="PTQ98289.1"/>
    <property type="molecule type" value="Genomic_DNA"/>
</dbReference>
<comment type="caution">
    <text evidence="1">The sequence shown here is derived from an EMBL/GenBank/DDBJ whole genome shotgun (WGS) entry which is preliminary data.</text>
</comment>
<sequence>GQFPPKSGGHFPAESVVSLRRNQVVNISEFSSFSENWNKMLAYLK</sequence>
<proteinExistence type="predicted"/>
<reference evidence="1 2" key="1">
    <citation type="submission" date="2018-04" db="EMBL/GenBank/DDBJ databases">
        <title>Genomic Encyclopedia of Archaeal and Bacterial Type Strains, Phase II (KMG-II): from individual species to whole genera.</title>
        <authorList>
            <person name="Goeker M."/>
        </authorList>
    </citation>
    <scope>NUCLEOTIDE SEQUENCE [LARGE SCALE GENOMIC DNA]</scope>
    <source>
        <strain evidence="1 2">DSM 26809</strain>
    </source>
</reference>
<dbReference type="Proteomes" id="UP000244168">
    <property type="component" value="Unassembled WGS sequence"/>
</dbReference>
<name>A0A2T5JBZ1_9SPHI</name>
<accession>A0A2T5JBZ1</accession>
<evidence type="ECO:0000313" key="1">
    <source>
        <dbReference type="EMBL" id="PTQ98289.1"/>
    </source>
</evidence>